<dbReference type="Proteomes" id="UP000559256">
    <property type="component" value="Unassembled WGS sequence"/>
</dbReference>
<dbReference type="InterPro" id="IPR011008">
    <property type="entry name" value="Dimeric_a/b-barrel"/>
</dbReference>
<dbReference type="OrthoDB" id="3830579at2759"/>
<sequence length="207" mass="23176">MPITEYLTFRTTPQIFKDHDQFVKLRNGAREAGIVNQSYGVGIEDNEVVHWIIQFDQGFGPDKFVWNDVKYGDFGQEIMKIAREPPESAFMSFDGREAFAKEVTASPVTEIATLAIKEDVAKEDVSKILGDISVRLRKAKNSTGASWGEDPKNKPNKVHLFIGWQSIEDHITFTQTDEFKEIGGLMAKIVADASMVHVAFADHASPQ</sequence>
<evidence type="ECO:0000313" key="2">
    <source>
        <dbReference type="Proteomes" id="UP000559256"/>
    </source>
</evidence>
<dbReference type="EMBL" id="JAACJM010000088">
    <property type="protein sequence ID" value="KAF5348026.1"/>
    <property type="molecule type" value="Genomic_DNA"/>
</dbReference>
<evidence type="ECO:0000313" key="1">
    <source>
        <dbReference type="EMBL" id="KAF5348026.1"/>
    </source>
</evidence>
<evidence type="ECO:0008006" key="3">
    <source>
        <dbReference type="Google" id="ProtNLM"/>
    </source>
</evidence>
<keyword evidence="2" id="KW-1185">Reference proteome</keyword>
<reference evidence="1 2" key="1">
    <citation type="journal article" date="2020" name="ISME J.">
        <title>Uncovering the hidden diversity of litter-decomposition mechanisms in mushroom-forming fungi.</title>
        <authorList>
            <person name="Floudas D."/>
            <person name="Bentzer J."/>
            <person name="Ahren D."/>
            <person name="Johansson T."/>
            <person name="Persson P."/>
            <person name="Tunlid A."/>
        </authorList>
    </citation>
    <scope>NUCLEOTIDE SEQUENCE [LARGE SCALE GENOMIC DNA]</scope>
    <source>
        <strain evidence="1 2">CBS 291.85</strain>
    </source>
</reference>
<name>A0A8H5FSY7_9AGAR</name>
<dbReference type="Gene3D" id="3.30.70.100">
    <property type="match status" value="1"/>
</dbReference>
<dbReference type="SUPFAM" id="SSF54909">
    <property type="entry name" value="Dimeric alpha+beta barrel"/>
    <property type="match status" value="1"/>
</dbReference>
<gene>
    <name evidence="1" type="ORF">D9758_010034</name>
</gene>
<accession>A0A8H5FSY7</accession>
<dbReference type="AlphaFoldDB" id="A0A8H5FSY7"/>
<comment type="caution">
    <text evidence="1">The sequence shown here is derived from an EMBL/GenBank/DDBJ whole genome shotgun (WGS) entry which is preliminary data.</text>
</comment>
<proteinExistence type="predicted"/>
<protein>
    <recommendedName>
        <fullName evidence="3">ABM domain-containing protein</fullName>
    </recommendedName>
</protein>
<organism evidence="1 2">
    <name type="scientific">Tetrapyrgos nigripes</name>
    <dbReference type="NCBI Taxonomy" id="182062"/>
    <lineage>
        <taxon>Eukaryota</taxon>
        <taxon>Fungi</taxon>
        <taxon>Dikarya</taxon>
        <taxon>Basidiomycota</taxon>
        <taxon>Agaricomycotina</taxon>
        <taxon>Agaricomycetes</taxon>
        <taxon>Agaricomycetidae</taxon>
        <taxon>Agaricales</taxon>
        <taxon>Marasmiineae</taxon>
        <taxon>Marasmiaceae</taxon>
        <taxon>Tetrapyrgos</taxon>
    </lineage>
</organism>